<dbReference type="PANTHER" id="PTHR21310:SF15">
    <property type="entry name" value="AMINOGLYCOSIDE PHOSPHOTRANSFERASE DOMAIN-CONTAINING PROTEIN"/>
    <property type="match status" value="1"/>
</dbReference>
<dbReference type="AlphaFoldDB" id="A0A918QQH3"/>
<name>A0A918QQH3_9ACTN</name>
<dbReference type="PIRSF" id="PIRSF000707">
    <property type="entry name" value="Hygromycin-B_kinase"/>
    <property type="match status" value="1"/>
</dbReference>
<organism evidence="2 3">
    <name type="scientific">Streptomyces inusitatus</name>
    <dbReference type="NCBI Taxonomy" id="68221"/>
    <lineage>
        <taxon>Bacteria</taxon>
        <taxon>Bacillati</taxon>
        <taxon>Actinomycetota</taxon>
        <taxon>Actinomycetes</taxon>
        <taxon>Kitasatosporales</taxon>
        <taxon>Streptomycetaceae</taxon>
        <taxon>Streptomyces</taxon>
    </lineage>
</organism>
<evidence type="ECO:0000313" key="3">
    <source>
        <dbReference type="Proteomes" id="UP000630936"/>
    </source>
</evidence>
<dbReference type="InterPro" id="IPR002575">
    <property type="entry name" value="Aminoglycoside_PTrfase"/>
</dbReference>
<evidence type="ECO:0000259" key="1">
    <source>
        <dbReference type="Pfam" id="PF01636"/>
    </source>
</evidence>
<dbReference type="InterPro" id="IPR011009">
    <property type="entry name" value="Kinase-like_dom_sf"/>
</dbReference>
<dbReference type="RefSeq" id="WP_190126969.1">
    <property type="nucleotide sequence ID" value="NZ_BMWG01000037.1"/>
</dbReference>
<dbReference type="InterPro" id="IPR051678">
    <property type="entry name" value="AGP_Transferase"/>
</dbReference>
<sequence length="365" mass="39746">MLPVVETDAQWDAVVPDESVMRPGAEELCARLGFAGARLTRFPEGTQPVYAVGGAQVLKLFPKASASDAVTETRVLEHLRGRLPVPTPSVTASGAYVNGWRYVLMSRLPGTGLAALWERLPAVDRERITTEAGETLAALHALDPEPLADVLGPRSCFQSPVCPPCPGTPARCVVVSRRRSASTPSSALRSHAPDPARPALRADDATLKTLPGDWGTFLDRRRSAAVEQQRARGLPAALLERIPDFLDSVALPRSPRRTLLHTEFMREHFLLDPEGRRLSGLFDFEPAMIGDRAYDLVAVGLFLTRGDPGLLRRFLSAYGESFEPAVLLAYTLLHVYSDLPWYLREVPVPAGADLPAIAEVWFGTG</sequence>
<protein>
    <recommendedName>
        <fullName evidence="1">Aminoglycoside phosphotransferase domain-containing protein</fullName>
    </recommendedName>
</protein>
<dbReference type="SUPFAM" id="SSF56112">
    <property type="entry name" value="Protein kinase-like (PK-like)"/>
    <property type="match status" value="1"/>
</dbReference>
<dbReference type="PANTHER" id="PTHR21310">
    <property type="entry name" value="AMINOGLYCOSIDE PHOSPHOTRANSFERASE-RELATED-RELATED"/>
    <property type="match status" value="1"/>
</dbReference>
<dbReference type="Pfam" id="PF01636">
    <property type="entry name" value="APH"/>
    <property type="match status" value="1"/>
</dbReference>
<dbReference type="Proteomes" id="UP000630936">
    <property type="component" value="Unassembled WGS sequence"/>
</dbReference>
<dbReference type="EMBL" id="BMWG01000037">
    <property type="protein sequence ID" value="GGZ63237.1"/>
    <property type="molecule type" value="Genomic_DNA"/>
</dbReference>
<keyword evidence="3" id="KW-1185">Reference proteome</keyword>
<comment type="caution">
    <text evidence="2">The sequence shown here is derived from an EMBL/GenBank/DDBJ whole genome shotgun (WGS) entry which is preliminary data.</text>
</comment>
<evidence type="ECO:0000313" key="2">
    <source>
        <dbReference type="EMBL" id="GGZ63237.1"/>
    </source>
</evidence>
<proteinExistence type="predicted"/>
<reference evidence="2" key="2">
    <citation type="submission" date="2020-09" db="EMBL/GenBank/DDBJ databases">
        <authorList>
            <person name="Sun Q."/>
            <person name="Ohkuma M."/>
        </authorList>
    </citation>
    <scope>NUCLEOTIDE SEQUENCE</scope>
    <source>
        <strain evidence="2">JCM 4988</strain>
    </source>
</reference>
<accession>A0A918QQH3</accession>
<feature type="domain" description="Aminoglycoside phosphotransferase" evidence="1">
    <location>
        <begin position="39"/>
        <end position="326"/>
    </location>
</feature>
<reference evidence="2" key="1">
    <citation type="journal article" date="2014" name="Int. J. Syst. Evol. Microbiol.">
        <title>Complete genome sequence of Corynebacterium casei LMG S-19264T (=DSM 44701T), isolated from a smear-ripened cheese.</title>
        <authorList>
            <consortium name="US DOE Joint Genome Institute (JGI-PGF)"/>
            <person name="Walter F."/>
            <person name="Albersmeier A."/>
            <person name="Kalinowski J."/>
            <person name="Ruckert C."/>
        </authorList>
    </citation>
    <scope>NUCLEOTIDE SEQUENCE</scope>
    <source>
        <strain evidence="2">JCM 4988</strain>
    </source>
</reference>
<gene>
    <name evidence="2" type="ORF">GCM10010387_65810</name>
</gene>
<dbReference type="InterPro" id="IPR016259">
    <property type="entry name" value="Hygromycin-B_Kinase"/>
</dbReference>
<dbReference type="Gene3D" id="3.90.1200.10">
    <property type="match status" value="1"/>
</dbReference>